<evidence type="ECO:0000256" key="2">
    <source>
        <dbReference type="ARBA" id="ARBA00007613"/>
    </source>
</evidence>
<keyword evidence="5" id="KW-0812">Transmembrane</keyword>
<keyword evidence="11" id="KW-1185">Reference proteome</keyword>
<keyword evidence="7" id="KW-0998">Cell outer membrane</keyword>
<dbReference type="InterPro" id="IPR051906">
    <property type="entry name" value="TolC-like"/>
</dbReference>
<evidence type="ECO:0000256" key="1">
    <source>
        <dbReference type="ARBA" id="ARBA00004442"/>
    </source>
</evidence>
<dbReference type="InterPro" id="IPR010130">
    <property type="entry name" value="T1SS_OMP_TolC"/>
</dbReference>
<dbReference type="Pfam" id="PF02321">
    <property type="entry name" value="OEP"/>
    <property type="match status" value="2"/>
</dbReference>
<keyword evidence="3" id="KW-0813">Transport</keyword>
<evidence type="ECO:0000256" key="3">
    <source>
        <dbReference type="ARBA" id="ARBA00022448"/>
    </source>
</evidence>
<evidence type="ECO:0000256" key="4">
    <source>
        <dbReference type="ARBA" id="ARBA00022452"/>
    </source>
</evidence>
<feature type="chain" id="PRO_5046765617" evidence="9">
    <location>
        <begin position="41"/>
        <end position="463"/>
    </location>
</feature>
<comment type="similarity">
    <text evidence="2">Belongs to the outer membrane factor (OMF) (TC 1.B.17) family.</text>
</comment>
<keyword evidence="6" id="KW-0472">Membrane</keyword>
<feature type="coiled-coil region" evidence="8">
    <location>
        <begin position="254"/>
        <end position="281"/>
    </location>
</feature>
<dbReference type="NCBIfam" id="TIGR01844">
    <property type="entry name" value="type_I_sec_TolC"/>
    <property type="match status" value="1"/>
</dbReference>
<protein>
    <submittedName>
        <fullName evidence="10">Outer membrane channel protein TolC</fullName>
    </submittedName>
</protein>
<feature type="signal peptide" evidence="9">
    <location>
        <begin position="1"/>
        <end position="40"/>
    </location>
</feature>
<evidence type="ECO:0000313" key="11">
    <source>
        <dbReference type="Proteomes" id="UP001054820"/>
    </source>
</evidence>
<evidence type="ECO:0000313" key="10">
    <source>
        <dbReference type="EMBL" id="BCN93462.1"/>
    </source>
</evidence>
<keyword evidence="8" id="KW-0175">Coiled coil</keyword>
<gene>
    <name evidence="10" type="primary">tolC</name>
    <name evidence="10" type="ORF">THMIRHAM_12470</name>
</gene>
<evidence type="ECO:0000256" key="5">
    <source>
        <dbReference type="ARBA" id="ARBA00022692"/>
    </source>
</evidence>
<dbReference type="RefSeq" id="WP_237260601.1">
    <property type="nucleotide sequence ID" value="NZ_AP024202.1"/>
</dbReference>
<dbReference type="PANTHER" id="PTHR30026">
    <property type="entry name" value="OUTER MEMBRANE PROTEIN TOLC"/>
    <property type="match status" value="1"/>
</dbReference>
<accession>A0ABN6D015</accession>
<evidence type="ECO:0000256" key="9">
    <source>
        <dbReference type="SAM" id="SignalP"/>
    </source>
</evidence>
<dbReference type="Gene3D" id="1.20.1600.10">
    <property type="entry name" value="Outer membrane efflux proteins (OEP)"/>
    <property type="match status" value="1"/>
</dbReference>
<organism evidence="10 11">
    <name type="scientific">Thiomicrorhabdus immobilis</name>
    <dbReference type="NCBI Taxonomy" id="2791037"/>
    <lineage>
        <taxon>Bacteria</taxon>
        <taxon>Pseudomonadati</taxon>
        <taxon>Pseudomonadota</taxon>
        <taxon>Gammaproteobacteria</taxon>
        <taxon>Thiotrichales</taxon>
        <taxon>Piscirickettsiaceae</taxon>
        <taxon>Thiomicrorhabdus</taxon>
    </lineage>
</organism>
<keyword evidence="4" id="KW-1134">Transmembrane beta strand</keyword>
<comment type="subcellular location">
    <subcellularLocation>
        <location evidence="1">Cell outer membrane</location>
    </subcellularLocation>
</comment>
<dbReference type="Proteomes" id="UP001054820">
    <property type="component" value="Chromosome"/>
</dbReference>
<sequence>MKNSNKHRVMKSLTKPLGPSFRKSILVASMLALSSPSAFATALGLTDVYQMALNHDAKLAQADSLYKADSQGVESARAALLPQIQADGSYFVTDSSIDSADVNARDLSLTLNQSLYQHSSWARYEQAKYVSDAALATFKNAEQDLILRVSQSYFDVLLAQTSLELSKTKEAADYTQYQTAQASEELGLSSRVDVLQAKSSYDLSKSETINAENNLDVALEALAKITGQSMSQLKNSGLKALLPTVALPKISLALNALEKQAEMQNLSVQQAQAQLATASEEIEVQRSGYWPTVALQAKYSDSAYSDYHSAYAAQFNDSNKTSVGVTVSMPLYSGGGTNSEVKAAKFKSVAAQQSLRDAQESARLSVRTQVLNIERGEQLILALKEAVKSNDAFLESAEEGYKVGLKSLLEVLTARTNQTNAHKNLIEALHNQVINRLKLEASLGNLTVEDLQVFEPLLQTVQK</sequence>
<name>A0ABN6D015_9GAMM</name>
<dbReference type="SUPFAM" id="SSF56954">
    <property type="entry name" value="Outer membrane efflux proteins (OEP)"/>
    <property type="match status" value="1"/>
</dbReference>
<evidence type="ECO:0000256" key="6">
    <source>
        <dbReference type="ARBA" id="ARBA00023136"/>
    </source>
</evidence>
<dbReference type="EMBL" id="AP024202">
    <property type="protein sequence ID" value="BCN93462.1"/>
    <property type="molecule type" value="Genomic_DNA"/>
</dbReference>
<dbReference type="PANTHER" id="PTHR30026:SF20">
    <property type="entry name" value="OUTER MEMBRANE PROTEIN TOLC"/>
    <property type="match status" value="1"/>
</dbReference>
<dbReference type="InterPro" id="IPR003423">
    <property type="entry name" value="OMP_efflux"/>
</dbReference>
<evidence type="ECO:0000256" key="8">
    <source>
        <dbReference type="SAM" id="Coils"/>
    </source>
</evidence>
<proteinExistence type="inferred from homology"/>
<reference evidence="10" key="1">
    <citation type="journal article" date="2022" name="Arch. Microbiol.">
        <title>Thiomicrorhabdus immobilis sp. nov., a mesophilic sulfur-oxidizing bacterium isolated from sediment of a brackish lake in northern Japan.</title>
        <authorList>
            <person name="Kojima H."/>
            <person name="Mochizuki J."/>
            <person name="Kanda M."/>
            <person name="Watanabe T."/>
            <person name="Fukui M."/>
        </authorList>
    </citation>
    <scope>NUCLEOTIDE SEQUENCE</scope>
    <source>
        <strain evidence="10">Am19</strain>
    </source>
</reference>
<keyword evidence="9" id="KW-0732">Signal</keyword>
<evidence type="ECO:0000256" key="7">
    <source>
        <dbReference type="ARBA" id="ARBA00023237"/>
    </source>
</evidence>